<dbReference type="EMBL" id="BARW01017088">
    <property type="protein sequence ID" value="GAI98692.1"/>
    <property type="molecule type" value="Genomic_DNA"/>
</dbReference>
<protein>
    <submittedName>
        <fullName evidence="1">Uncharacterized protein</fullName>
    </submittedName>
</protein>
<name>X1T048_9ZZZZ</name>
<accession>X1T048</accession>
<feature type="non-terminal residue" evidence="1">
    <location>
        <position position="1"/>
    </location>
</feature>
<comment type="caution">
    <text evidence="1">The sequence shown here is derived from an EMBL/GenBank/DDBJ whole genome shotgun (WGS) entry which is preliminary data.</text>
</comment>
<dbReference type="AlphaFoldDB" id="X1T048"/>
<sequence>AMSKAIFRNEFTDIVDDILNEGKQKSKEIVFLDNDFKCQSINYYALVNYGCGGIEGYKKCEICDFKR</sequence>
<proteinExistence type="predicted"/>
<evidence type="ECO:0000313" key="1">
    <source>
        <dbReference type="EMBL" id="GAI98692.1"/>
    </source>
</evidence>
<reference evidence="1" key="1">
    <citation type="journal article" date="2014" name="Front. Microbiol.">
        <title>High frequency of phylogenetically diverse reductive dehalogenase-homologous genes in deep subseafloor sedimentary metagenomes.</title>
        <authorList>
            <person name="Kawai M."/>
            <person name="Futagami T."/>
            <person name="Toyoda A."/>
            <person name="Takaki Y."/>
            <person name="Nishi S."/>
            <person name="Hori S."/>
            <person name="Arai W."/>
            <person name="Tsubouchi T."/>
            <person name="Morono Y."/>
            <person name="Uchiyama I."/>
            <person name="Ito T."/>
            <person name="Fujiyama A."/>
            <person name="Inagaki F."/>
            <person name="Takami H."/>
        </authorList>
    </citation>
    <scope>NUCLEOTIDE SEQUENCE</scope>
    <source>
        <strain evidence="1">Expedition CK06-06</strain>
    </source>
</reference>
<organism evidence="1">
    <name type="scientific">marine sediment metagenome</name>
    <dbReference type="NCBI Taxonomy" id="412755"/>
    <lineage>
        <taxon>unclassified sequences</taxon>
        <taxon>metagenomes</taxon>
        <taxon>ecological metagenomes</taxon>
    </lineage>
</organism>
<gene>
    <name evidence="1" type="ORF">S12H4_29598</name>
</gene>